<reference evidence="2 3" key="1">
    <citation type="journal article" date="2014" name="BMC Genomics">
        <title>Comparative genomics of the major fungal agents of human and animal Sporotrichosis: Sporothrix schenckii and Sporothrix brasiliensis.</title>
        <authorList>
            <person name="Teixeira M.M."/>
            <person name="de Almeida L.G."/>
            <person name="Kubitschek-Barreira P."/>
            <person name="Alves F.L."/>
            <person name="Kioshima E.S."/>
            <person name="Abadio A.K."/>
            <person name="Fernandes L."/>
            <person name="Derengowski L.S."/>
            <person name="Ferreira K.S."/>
            <person name="Souza R.C."/>
            <person name="Ruiz J.C."/>
            <person name="de Andrade N.C."/>
            <person name="Paes H.C."/>
            <person name="Nicola A.M."/>
            <person name="Albuquerque P."/>
            <person name="Gerber A.L."/>
            <person name="Martins V.P."/>
            <person name="Peconick L.D."/>
            <person name="Neto A.V."/>
            <person name="Chaucanez C.B."/>
            <person name="Silva P.A."/>
            <person name="Cunha O.L."/>
            <person name="de Oliveira F.F."/>
            <person name="dos Santos T.C."/>
            <person name="Barros A.L."/>
            <person name="Soares M.A."/>
            <person name="de Oliveira L.M."/>
            <person name="Marini M.M."/>
            <person name="Villalobos-Duno H."/>
            <person name="Cunha M.M."/>
            <person name="de Hoog S."/>
            <person name="da Silveira J.F."/>
            <person name="Henrissat B."/>
            <person name="Nino-Vega G.A."/>
            <person name="Cisalpino P.S."/>
            <person name="Mora-Montes H.M."/>
            <person name="Almeida S.R."/>
            <person name="Stajich J.E."/>
            <person name="Lopes-Bezerra L.M."/>
            <person name="Vasconcelos A.T."/>
            <person name="Felipe M.S."/>
        </authorList>
    </citation>
    <scope>NUCLEOTIDE SEQUENCE [LARGE SCALE GENOMIC DNA]</scope>
    <source>
        <strain evidence="2 3">5110</strain>
    </source>
</reference>
<dbReference type="HOGENOM" id="CLU_1310809_0_0_1"/>
<organism evidence="2 3">
    <name type="scientific">Sporothrix brasiliensis 5110</name>
    <dbReference type="NCBI Taxonomy" id="1398154"/>
    <lineage>
        <taxon>Eukaryota</taxon>
        <taxon>Fungi</taxon>
        <taxon>Dikarya</taxon>
        <taxon>Ascomycota</taxon>
        <taxon>Pezizomycotina</taxon>
        <taxon>Sordariomycetes</taxon>
        <taxon>Sordariomycetidae</taxon>
        <taxon>Ophiostomatales</taxon>
        <taxon>Ophiostomataceae</taxon>
        <taxon>Sporothrix</taxon>
    </lineage>
</organism>
<dbReference type="VEuPathDB" id="FungiDB:SPBR_01983"/>
<dbReference type="RefSeq" id="XP_040619024.1">
    <property type="nucleotide sequence ID" value="XM_040760292.1"/>
</dbReference>
<gene>
    <name evidence="2" type="ORF">SPBR_01983</name>
</gene>
<feature type="compositionally biased region" description="Gly residues" evidence="1">
    <location>
        <begin position="137"/>
        <end position="146"/>
    </location>
</feature>
<accession>A0A0C2EWR7</accession>
<dbReference type="AlphaFoldDB" id="A0A0C2EWR7"/>
<dbReference type="GeneID" id="63675213"/>
<protein>
    <submittedName>
        <fullName evidence="2">Uncharacterized protein</fullName>
    </submittedName>
</protein>
<dbReference type="OrthoDB" id="76567at2759"/>
<name>A0A0C2EWR7_9PEZI</name>
<evidence type="ECO:0000256" key="1">
    <source>
        <dbReference type="SAM" id="MobiDB-lite"/>
    </source>
</evidence>
<dbReference type="EMBL" id="AWTV01000007">
    <property type="protein sequence ID" value="KIH91014.1"/>
    <property type="molecule type" value="Genomic_DNA"/>
</dbReference>
<evidence type="ECO:0000313" key="2">
    <source>
        <dbReference type="EMBL" id="KIH91014.1"/>
    </source>
</evidence>
<proteinExistence type="predicted"/>
<sequence length="210" mass="23971">MEKMSFQEEPTTTSHQLDDDDARALQARFHFTDAVTVFKELDRAAEAGKDRIDDLVVGNVTPANFRRVEAERDRLDRRVRLFYLSEKSTLFITIPTAPHETGHGYLYNLVEQAIWQMGANDQWRNYYATKFPISKGGGSSGEGDSAGGPRTKNSDRSTYWPTLVIEMGAQHTRERPHVPFQPCWSLRPDNGSRYHGLALNQFYKCRSLVV</sequence>
<evidence type="ECO:0000313" key="3">
    <source>
        <dbReference type="Proteomes" id="UP000031575"/>
    </source>
</evidence>
<feature type="region of interest" description="Disordered" evidence="1">
    <location>
        <begin position="137"/>
        <end position="156"/>
    </location>
</feature>
<dbReference type="Proteomes" id="UP000031575">
    <property type="component" value="Unassembled WGS sequence"/>
</dbReference>
<comment type="caution">
    <text evidence="2">The sequence shown here is derived from an EMBL/GenBank/DDBJ whole genome shotgun (WGS) entry which is preliminary data.</text>
</comment>
<keyword evidence="3" id="KW-1185">Reference proteome</keyword>